<keyword evidence="1" id="KW-0732">Signal</keyword>
<dbReference type="InterPro" id="IPR028082">
    <property type="entry name" value="Peripla_BP_I"/>
</dbReference>
<protein>
    <recommendedName>
        <fullName evidence="2">Leucine-binding protein domain-containing protein</fullName>
    </recommendedName>
</protein>
<proteinExistence type="predicted"/>
<gene>
    <name evidence="3" type="ORF">S06H3_37165</name>
</gene>
<dbReference type="AlphaFoldDB" id="X1MTK2"/>
<feature type="domain" description="Leucine-binding protein" evidence="2">
    <location>
        <begin position="30"/>
        <end position="81"/>
    </location>
</feature>
<accession>X1MTK2</accession>
<reference evidence="3" key="1">
    <citation type="journal article" date="2014" name="Front. Microbiol.">
        <title>High frequency of phylogenetically diverse reductive dehalogenase-homologous genes in deep subseafloor sedimentary metagenomes.</title>
        <authorList>
            <person name="Kawai M."/>
            <person name="Futagami T."/>
            <person name="Toyoda A."/>
            <person name="Takaki Y."/>
            <person name="Nishi S."/>
            <person name="Hori S."/>
            <person name="Arai W."/>
            <person name="Tsubouchi T."/>
            <person name="Morono Y."/>
            <person name="Uchiyama I."/>
            <person name="Ito T."/>
            <person name="Fujiyama A."/>
            <person name="Inagaki F."/>
            <person name="Takami H."/>
        </authorList>
    </citation>
    <scope>NUCLEOTIDE SEQUENCE</scope>
    <source>
        <strain evidence="3">Expedition CK06-06</strain>
    </source>
</reference>
<evidence type="ECO:0000313" key="3">
    <source>
        <dbReference type="EMBL" id="GAI21351.1"/>
    </source>
</evidence>
<dbReference type="PANTHER" id="PTHR30483:SF6">
    <property type="entry name" value="PERIPLASMIC BINDING PROTEIN OF ABC TRANSPORTER FOR NATURAL AMINO ACIDS"/>
    <property type="match status" value="1"/>
</dbReference>
<dbReference type="PANTHER" id="PTHR30483">
    <property type="entry name" value="LEUCINE-SPECIFIC-BINDING PROTEIN"/>
    <property type="match status" value="1"/>
</dbReference>
<dbReference type="InterPro" id="IPR051010">
    <property type="entry name" value="BCAA_transport"/>
</dbReference>
<dbReference type="Pfam" id="PF13458">
    <property type="entry name" value="Peripla_BP_6"/>
    <property type="match status" value="1"/>
</dbReference>
<organism evidence="3">
    <name type="scientific">marine sediment metagenome</name>
    <dbReference type="NCBI Taxonomy" id="412755"/>
    <lineage>
        <taxon>unclassified sequences</taxon>
        <taxon>metagenomes</taxon>
        <taxon>ecological metagenomes</taxon>
    </lineage>
</organism>
<name>X1MTK2_9ZZZZ</name>
<comment type="caution">
    <text evidence="3">The sequence shown here is derived from an EMBL/GenBank/DDBJ whole genome shotgun (WGS) entry which is preliminary data.</text>
</comment>
<dbReference type="SUPFAM" id="SSF53822">
    <property type="entry name" value="Periplasmic binding protein-like I"/>
    <property type="match status" value="1"/>
</dbReference>
<dbReference type="EMBL" id="BARV01022553">
    <property type="protein sequence ID" value="GAI21351.1"/>
    <property type="molecule type" value="Genomic_DNA"/>
</dbReference>
<dbReference type="InterPro" id="IPR028081">
    <property type="entry name" value="Leu-bd"/>
</dbReference>
<dbReference type="Gene3D" id="3.40.50.2300">
    <property type="match status" value="1"/>
</dbReference>
<evidence type="ECO:0000259" key="2">
    <source>
        <dbReference type="Pfam" id="PF13458"/>
    </source>
</evidence>
<evidence type="ECO:0000256" key="1">
    <source>
        <dbReference type="ARBA" id="ARBA00022729"/>
    </source>
</evidence>
<sequence length="81" mass="8362">MKGKIICLVIVLIVGLGLIVLSGFGIGQEEVTIGLLGPMTGTAAQAGNNMRDAVALGIEEVNESNRLPGITLRMVVVDDEG</sequence>